<organism evidence="1 2">
    <name type="scientific">Enterococcus faecium R496</name>
    <dbReference type="NCBI Taxonomy" id="1134836"/>
    <lineage>
        <taxon>Bacteria</taxon>
        <taxon>Bacillati</taxon>
        <taxon>Bacillota</taxon>
        <taxon>Bacilli</taxon>
        <taxon>Lactobacillales</taxon>
        <taxon>Enterococcaceae</taxon>
        <taxon>Enterococcus</taxon>
    </lineage>
</organism>
<accession>A0AAV3H0B9</accession>
<dbReference type="AlphaFoldDB" id="A0AAV3H0B9"/>
<proteinExistence type="predicted"/>
<dbReference type="EMBL" id="AMAH01000010">
    <property type="protein sequence ID" value="EJX56241.1"/>
    <property type="molecule type" value="Genomic_DNA"/>
</dbReference>
<name>A0AAV3H0B9_ENTFC</name>
<protein>
    <submittedName>
        <fullName evidence="1">Uncharacterized protein</fullName>
    </submittedName>
</protein>
<sequence length="254" mass="30176">MKVKWGRIIMADRKLEKLLEETWNPKEFSEFFMENFETDLAVIVKDALREQGYPETANYININFTLYTENKGTWDFWATLANKELSDKSDTGIRNFFESNRDDYMYANHQDKLNFRVEFDETPEEFIERQPPKENVAKVLEDRWNSDEIVSTISELGGQYEPLVEAVREELRLNKFPDVQNIDVSQIEINVKITNKLDYGSWADIALEKYIYSTLKEFIENRMDIMYLQHPQYLNFGVEIATPLEEWKMEQGLD</sequence>
<comment type="caution">
    <text evidence="1">The sequence shown here is derived from an EMBL/GenBank/DDBJ whole genome shotgun (WGS) entry which is preliminary data.</text>
</comment>
<dbReference type="Proteomes" id="UP000006402">
    <property type="component" value="Unassembled WGS sequence"/>
</dbReference>
<evidence type="ECO:0000313" key="2">
    <source>
        <dbReference type="Proteomes" id="UP000006402"/>
    </source>
</evidence>
<gene>
    <name evidence="1" type="ORF">HMPREF1378_00060</name>
</gene>
<evidence type="ECO:0000313" key="1">
    <source>
        <dbReference type="EMBL" id="EJX56241.1"/>
    </source>
</evidence>
<reference evidence="1 2" key="1">
    <citation type="submission" date="2012-04" db="EMBL/GenBank/DDBJ databases">
        <authorList>
            <person name="Weinstock G."/>
            <person name="Sodergren E."/>
            <person name="Lobos E.A."/>
            <person name="Fulton L."/>
            <person name="Fulton R."/>
            <person name="Courtney L."/>
            <person name="Fronick C."/>
            <person name="O'Laughlin M."/>
            <person name="Godfrey J."/>
            <person name="Wilson R.M."/>
            <person name="Miner T."/>
            <person name="Farmer C."/>
            <person name="Delehaunty K."/>
            <person name="Cordes M."/>
            <person name="Minx P."/>
            <person name="Tomlinson C."/>
            <person name="Chen J."/>
            <person name="Wollam A."/>
            <person name="Pepin K.H."/>
            <person name="Bhonagiri V."/>
            <person name="Zhang X."/>
            <person name="Suruliraj S."/>
            <person name="Warren W."/>
            <person name="Mitreva M."/>
            <person name="Mardis E.R."/>
            <person name="Wilson R.K."/>
        </authorList>
    </citation>
    <scope>NUCLEOTIDE SEQUENCE [LARGE SCALE GENOMIC DNA]</scope>
    <source>
        <strain evidence="1 2">R496</strain>
    </source>
</reference>